<evidence type="ECO:0000313" key="2">
    <source>
        <dbReference type="Proteomes" id="UP000182276"/>
    </source>
</evidence>
<reference evidence="1 2" key="1">
    <citation type="submission" date="2016-10" db="EMBL/GenBank/DDBJ databases">
        <authorList>
            <person name="Varghese N."/>
            <person name="Submissions S."/>
        </authorList>
    </citation>
    <scope>NUCLEOTIDE SEQUENCE [LARGE SCALE GENOMIC DNA]</scope>
    <source>
        <strain evidence="1 2">DSM 6083</strain>
    </source>
</reference>
<name>A0ABY0R9I4_9GAMM</name>
<proteinExistence type="predicted"/>
<organism evidence="1 2">
    <name type="scientific">Stutzerimonas balearica DSM 6083</name>
    <dbReference type="NCBI Taxonomy" id="1123016"/>
    <lineage>
        <taxon>Bacteria</taxon>
        <taxon>Pseudomonadati</taxon>
        <taxon>Pseudomonadota</taxon>
        <taxon>Gammaproteobacteria</taxon>
        <taxon>Pseudomonadales</taxon>
        <taxon>Pseudomonadaceae</taxon>
        <taxon>Stutzerimonas</taxon>
    </lineage>
</organism>
<dbReference type="InterPro" id="IPR007433">
    <property type="entry name" value="DUF481"/>
</dbReference>
<evidence type="ECO:0008006" key="3">
    <source>
        <dbReference type="Google" id="ProtNLM"/>
    </source>
</evidence>
<keyword evidence="2" id="KW-1185">Reference proteome</keyword>
<dbReference type="Pfam" id="PF04338">
    <property type="entry name" value="DUF481"/>
    <property type="match status" value="1"/>
</dbReference>
<evidence type="ECO:0000313" key="1">
    <source>
        <dbReference type="EMBL" id="SDM96219.1"/>
    </source>
</evidence>
<protein>
    <recommendedName>
        <fullName evidence="3">Salt-induced outer membrane protein YdiY</fullName>
    </recommendedName>
</protein>
<dbReference type="EMBL" id="FNHO01000015">
    <property type="protein sequence ID" value="SDM96219.1"/>
    <property type="molecule type" value="Genomic_DNA"/>
</dbReference>
<accession>A0ABY0R9I4</accession>
<sequence length="349" mass="39551">MPRFSIAPNKLPYFDMFSRTLLCVSLCAFSLPALSDTIWLKNGDRLTGKISVLDGGKLLIETDYGGSIPVQWKKVRTLQSDQKLLIKLDEVTGEVAQSMQAAEDGKVTLTNGGEPQTVALADISQIIHPKPLIQDFLWEGNVDVALDYKRAENDTDDYDIAFDTKARHGLWRHNGKASYNREYRDGVTVTDNWDAEYALDRFLDDKWFWQGRLDYKRDQIEDVRRQLTVGTGPGYQFWDNDLGAFSLAGLINRSDYEFADGSKENFYLLAGKWDYNRYLIGKTFELFSTGELGKPLEDVADYSLDAEVGLRYKVTDWASLNMKAEKDIISGADSDLDETRYSLGFGVGW</sequence>
<gene>
    <name evidence="1" type="ORF">SAMN05660875_11513</name>
</gene>
<comment type="caution">
    <text evidence="1">The sequence shown here is derived from an EMBL/GenBank/DDBJ whole genome shotgun (WGS) entry which is preliminary data.</text>
</comment>
<dbReference type="Proteomes" id="UP000182276">
    <property type="component" value="Unassembled WGS sequence"/>
</dbReference>